<evidence type="ECO:0000256" key="3">
    <source>
        <dbReference type="ARBA" id="ARBA00005550"/>
    </source>
</evidence>
<name>A0ABX6EW33_KLUMA</name>
<keyword evidence="7 8" id="KW-0472">Membrane</keyword>
<feature type="transmembrane region" description="Helical" evidence="8">
    <location>
        <begin position="48"/>
        <end position="70"/>
    </location>
</feature>
<organism evidence="9 10">
    <name type="scientific">Kluyveromyces marxianus</name>
    <name type="common">Yeast</name>
    <name type="synonym">Candida kefyr</name>
    <dbReference type="NCBI Taxonomy" id="4911"/>
    <lineage>
        <taxon>Eukaryota</taxon>
        <taxon>Fungi</taxon>
        <taxon>Dikarya</taxon>
        <taxon>Ascomycota</taxon>
        <taxon>Saccharomycotina</taxon>
        <taxon>Saccharomycetes</taxon>
        <taxon>Saccharomycetales</taxon>
        <taxon>Saccharomycetaceae</taxon>
        <taxon>Kluyveromyces</taxon>
    </lineage>
</organism>
<evidence type="ECO:0000256" key="7">
    <source>
        <dbReference type="ARBA" id="ARBA00023136"/>
    </source>
</evidence>
<evidence type="ECO:0000256" key="6">
    <source>
        <dbReference type="ARBA" id="ARBA00022989"/>
    </source>
</evidence>
<proteinExistence type="inferred from homology"/>
<evidence type="ECO:0000313" key="10">
    <source>
        <dbReference type="Proteomes" id="UP000422736"/>
    </source>
</evidence>
<dbReference type="PANTHER" id="PTHR40021">
    <property type="entry name" value="DEFECT AT LOW TEMPERATURE PROTEIN 1"/>
    <property type="match status" value="1"/>
</dbReference>
<evidence type="ECO:0000256" key="2">
    <source>
        <dbReference type="ARBA" id="ARBA00004141"/>
    </source>
</evidence>
<keyword evidence="5 8" id="KW-0812">Transmembrane</keyword>
<dbReference type="Proteomes" id="UP000422736">
    <property type="component" value="Chromosome 4"/>
</dbReference>
<evidence type="ECO:0000256" key="4">
    <source>
        <dbReference type="ARBA" id="ARBA00021353"/>
    </source>
</evidence>
<sequence>MVKSWYRIWYRTTQTIFVLLFISFSIVIPIDCAEQATSSNNNAINTFIVVGAAVALVIFVISISIARILIFRRALQDIPKAYIPVTTRDMPHKDSREYVIKTMKRAGELTEKFKVPKEPVLHAGMEPNESDLFPPNLKYHDVLKFISDRFRFDGALLTTFTNDKDLSITFRKALVSLSEKENKSDWKHLNHLLQLYDKFRFSGQPIERDEFIKFITLYSYISDLSNSLRPLRTDERVSRFLHDRSEYDSNSFSRRGSDMSIGYLRPYPSNGVMPTTTRQSHLGVPSSNINYYFDESDEPSENLEDYQRYHSILTRTDTFDTVIHR</sequence>
<keyword evidence="10" id="KW-1185">Reference proteome</keyword>
<keyword evidence="6 8" id="KW-1133">Transmembrane helix</keyword>
<comment type="function">
    <text evidence="1 8">Required for growth under high-pressure and low-temperature conditions.</text>
</comment>
<evidence type="ECO:0000256" key="8">
    <source>
        <dbReference type="RuleBase" id="RU367100"/>
    </source>
</evidence>
<comment type="caution">
    <text evidence="8">Lacks conserved residue(s) required for the propagation of feature annotation.</text>
</comment>
<comment type="subcellular location">
    <subcellularLocation>
        <location evidence="2 8">Membrane</location>
        <topology evidence="2 8">Multi-pass membrane protein</topology>
    </subcellularLocation>
</comment>
<gene>
    <name evidence="8 9" type="primary">DLT1</name>
    <name evidence="9" type="ORF">FIM1_2522</name>
</gene>
<evidence type="ECO:0000256" key="5">
    <source>
        <dbReference type="ARBA" id="ARBA00022692"/>
    </source>
</evidence>
<dbReference type="InterPro" id="IPR038869">
    <property type="entry name" value="DLT1"/>
</dbReference>
<protein>
    <recommendedName>
        <fullName evidence="4 8">Defect at low temperature protein 1</fullName>
    </recommendedName>
</protein>
<evidence type="ECO:0000256" key="1">
    <source>
        <dbReference type="ARBA" id="ARBA00002489"/>
    </source>
</evidence>
<accession>A0ABX6EW33</accession>
<dbReference type="PANTHER" id="PTHR40021:SF1">
    <property type="entry name" value="DEFECT AT LOW TEMPERATURE PROTEIN 1"/>
    <property type="match status" value="1"/>
</dbReference>
<dbReference type="EMBL" id="CP015057">
    <property type="protein sequence ID" value="QGN15826.1"/>
    <property type="molecule type" value="Genomic_DNA"/>
</dbReference>
<reference evidence="9 10" key="1">
    <citation type="submission" date="2016-03" db="EMBL/GenBank/DDBJ databases">
        <title>How can Kluyveromyces marxianus grow so fast - potential evolutionary course in Saccharomyces Complex revealed by comparative genomics.</title>
        <authorList>
            <person name="Mo W."/>
            <person name="Lu W."/>
            <person name="Yang X."/>
            <person name="Qi J."/>
            <person name="Lv H."/>
        </authorList>
    </citation>
    <scope>NUCLEOTIDE SEQUENCE [LARGE SCALE GENOMIC DNA]</scope>
    <source>
        <strain evidence="9 10">FIM1</strain>
    </source>
</reference>
<comment type="similarity">
    <text evidence="3 8">Belongs to the DLT1 family.</text>
</comment>
<evidence type="ECO:0000313" key="9">
    <source>
        <dbReference type="EMBL" id="QGN15826.1"/>
    </source>
</evidence>